<keyword evidence="2" id="KW-1185">Reference proteome</keyword>
<accession>A0ABQ5TN94</accession>
<dbReference type="Pfam" id="PF13814">
    <property type="entry name" value="Replic_Relax"/>
    <property type="match status" value="1"/>
</dbReference>
<sequence length="449" mass="53076">MEQFHLVNFAHPSLSDNEYFKEKQQVYLPNYPKLYIKVTLFELEILKVLTIHKTLTTTQLLHLHNAHNPKKIKKEALRKKLLRWCEKDVINIYNPSKRNVPLGYNNIYSIGKEGVHILVIKDFLPEEILDEDIADYNKITNHIHSVGQHDVAIELFTKLKEYDLFFDTVRPSSYNNKTDESNYGKSDWLLRYYNEKSNEYTMVYIEFDTGTESIDIINGKINSYIKRAAEHPKENHLVLFSVLDDEFHQSGDKNNPKKRRIGNLKKQFLDSDKRLPTNLKFKIAYRNRMHHIVRREILEIEKTDILDTFTNYLETVMEYQIQSVADEDIYMKEVNKDTFADQIFEVCNKEGVFQERLGVIIADEGDINSFNKVIGFYQNLKDRVFKSSVTRLVLIYEDEESMIDPYSYKFDKSVLLTNYSSLKGQRKMIFNQFINLNGTKKVSYILNQY</sequence>
<proteinExistence type="predicted"/>
<evidence type="ECO:0000313" key="2">
    <source>
        <dbReference type="Proteomes" id="UP001275436"/>
    </source>
</evidence>
<comment type="caution">
    <text evidence="1">The sequence shown here is derived from an EMBL/GenBank/DDBJ whole genome shotgun (WGS) entry which is preliminary data.</text>
</comment>
<dbReference type="EMBL" id="BSKO01000002">
    <property type="protein sequence ID" value="GLO68283.1"/>
    <property type="molecule type" value="Genomic_DNA"/>
</dbReference>
<dbReference type="InterPro" id="IPR025855">
    <property type="entry name" value="Replic_Relax"/>
</dbReference>
<name>A0ABQ5TN94_9BACI</name>
<organism evidence="1 2">
    <name type="scientific">Oceanobacillus kimchii</name>
    <dbReference type="NCBI Taxonomy" id="746691"/>
    <lineage>
        <taxon>Bacteria</taxon>
        <taxon>Bacillati</taxon>
        <taxon>Bacillota</taxon>
        <taxon>Bacilli</taxon>
        <taxon>Bacillales</taxon>
        <taxon>Bacillaceae</taxon>
        <taxon>Oceanobacillus</taxon>
    </lineage>
</organism>
<gene>
    <name evidence="1" type="ORF">MACH08_40670</name>
</gene>
<protein>
    <submittedName>
        <fullName evidence="1">Uncharacterized protein</fullName>
    </submittedName>
</protein>
<dbReference type="RefSeq" id="WP_317958530.1">
    <property type="nucleotide sequence ID" value="NZ_BSKO01000002.1"/>
</dbReference>
<dbReference type="Proteomes" id="UP001275436">
    <property type="component" value="Unassembled WGS sequence"/>
</dbReference>
<reference evidence="1 2" key="1">
    <citation type="submission" date="2023-02" db="EMBL/GenBank/DDBJ databases">
        <title>Oceanobacillus kimchii IFOP_LL358 isolated form Alexandrium catenella lab strain.</title>
        <authorList>
            <person name="Gajardo G."/>
            <person name="Ueki S."/>
            <person name="Maruyama F."/>
        </authorList>
    </citation>
    <scope>NUCLEOTIDE SEQUENCE [LARGE SCALE GENOMIC DNA]</scope>
    <source>
        <strain evidence="1 2">IFOP_LL358</strain>
    </source>
</reference>
<evidence type="ECO:0000313" key="1">
    <source>
        <dbReference type="EMBL" id="GLO68283.1"/>
    </source>
</evidence>